<evidence type="ECO:0000313" key="2">
    <source>
        <dbReference type="Proteomes" id="UP000008063"/>
    </source>
</evidence>
<reference evidence="2" key="1">
    <citation type="journal article" date="2011" name="Science">
        <title>The plant cell wall-decomposing machinery underlies the functional diversity of forest fungi.</title>
        <authorList>
            <person name="Eastwood D.C."/>
            <person name="Floudas D."/>
            <person name="Binder M."/>
            <person name="Majcherczyk A."/>
            <person name="Schneider P."/>
            <person name="Aerts A."/>
            <person name="Asiegbu F.O."/>
            <person name="Baker S.E."/>
            <person name="Barry K."/>
            <person name="Bendiksby M."/>
            <person name="Blumentritt M."/>
            <person name="Coutinho P.M."/>
            <person name="Cullen D."/>
            <person name="de Vries R.P."/>
            <person name="Gathman A."/>
            <person name="Goodell B."/>
            <person name="Henrissat B."/>
            <person name="Ihrmark K."/>
            <person name="Kauserud H."/>
            <person name="Kohler A."/>
            <person name="LaButti K."/>
            <person name="Lapidus A."/>
            <person name="Lavin J.L."/>
            <person name="Lee Y.-H."/>
            <person name="Lindquist E."/>
            <person name="Lilly W."/>
            <person name="Lucas S."/>
            <person name="Morin E."/>
            <person name="Murat C."/>
            <person name="Oguiza J.A."/>
            <person name="Park J."/>
            <person name="Pisabarro A.G."/>
            <person name="Riley R."/>
            <person name="Rosling A."/>
            <person name="Salamov A."/>
            <person name="Schmidt O."/>
            <person name="Schmutz J."/>
            <person name="Skrede I."/>
            <person name="Stenlid J."/>
            <person name="Wiebenga A."/>
            <person name="Xie X."/>
            <person name="Kuees U."/>
            <person name="Hibbett D.S."/>
            <person name="Hoffmeister D."/>
            <person name="Hoegberg N."/>
            <person name="Martin F."/>
            <person name="Grigoriev I.V."/>
            <person name="Watkinson S.C."/>
        </authorList>
    </citation>
    <scope>NUCLEOTIDE SEQUENCE [LARGE SCALE GENOMIC DNA]</scope>
    <source>
        <strain evidence="2">strain S7.3</strain>
    </source>
</reference>
<evidence type="ECO:0000313" key="1">
    <source>
        <dbReference type="EMBL" id="EGO04654.1"/>
    </source>
</evidence>
<organism evidence="2">
    <name type="scientific">Serpula lacrymans var. lacrymans (strain S7.3)</name>
    <name type="common">Dry rot fungus</name>
    <dbReference type="NCBI Taxonomy" id="936435"/>
    <lineage>
        <taxon>Eukaryota</taxon>
        <taxon>Fungi</taxon>
        <taxon>Dikarya</taxon>
        <taxon>Basidiomycota</taxon>
        <taxon>Agaricomycotina</taxon>
        <taxon>Agaricomycetes</taxon>
        <taxon>Agaricomycetidae</taxon>
        <taxon>Boletales</taxon>
        <taxon>Coniophorineae</taxon>
        <taxon>Serpulaceae</taxon>
        <taxon>Serpula</taxon>
    </lineage>
</organism>
<dbReference type="InParanoid" id="F8PEY1"/>
<name>F8PEY1_SERL3</name>
<proteinExistence type="predicted"/>
<dbReference type="Proteomes" id="UP000008063">
    <property type="component" value="Unassembled WGS sequence"/>
</dbReference>
<gene>
    <name evidence="1" type="ORF">SERLA73DRAFT_149073</name>
</gene>
<dbReference type="EMBL" id="GL945474">
    <property type="protein sequence ID" value="EGO04654.1"/>
    <property type="molecule type" value="Genomic_DNA"/>
</dbReference>
<sequence length="142" mass="16256">MNDQDFALIDALKIWRIAKTTETYGHAHLVNIGPSIIMTDSITDRVIHRKFGAAHMASKATTAKKARSLHNNKKNDYKYFPHICVCMFTGKMTLKQILFYSKIIQFNAPVNPTKVPRFACWIDYKGTNLVSEKRHTEDQLGI</sequence>
<keyword evidence="2" id="KW-1185">Reference proteome</keyword>
<protein>
    <submittedName>
        <fullName evidence="1">Uncharacterized protein</fullName>
    </submittedName>
</protein>
<dbReference type="HOGENOM" id="CLU_1816968_0_0_1"/>
<accession>F8PEY1</accession>
<dbReference type="AlphaFoldDB" id="F8PEY1"/>